<comment type="caution">
    <text evidence="4">The sequence shown here is derived from an EMBL/GenBank/DDBJ whole genome shotgun (WGS) entry which is preliminary data.</text>
</comment>
<dbReference type="RefSeq" id="WP_184111176.1">
    <property type="nucleotide sequence ID" value="NZ_BNAJ01000004.1"/>
</dbReference>
<dbReference type="EMBL" id="BNAJ01000004">
    <property type="protein sequence ID" value="GHF43522.1"/>
    <property type="molecule type" value="Genomic_DNA"/>
</dbReference>
<evidence type="ECO:0000313" key="3">
    <source>
        <dbReference type="EMBL" id="GHF43522.1"/>
    </source>
</evidence>
<reference evidence="3" key="1">
    <citation type="journal article" date="2014" name="Int. J. Syst. Evol. Microbiol.">
        <title>Complete genome of a new Firmicutes species belonging to the dominant human colonic microbiota ('Ruminococcus bicirculans') reveals two chromosomes and a selective capacity to utilize plant glucans.</title>
        <authorList>
            <consortium name="NISC Comparative Sequencing Program"/>
            <person name="Wegmann U."/>
            <person name="Louis P."/>
            <person name="Goesmann A."/>
            <person name="Henrissat B."/>
            <person name="Duncan S.H."/>
            <person name="Flint H.J."/>
        </authorList>
    </citation>
    <scope>NUCLEOTIDE SEQUENCE</scope>
    <source>
        <strain evidence="3">CGMCC 1.18437</strain>
    </source>
</reference>
<dbReference type="Proteomes" id="UP000619376">
    <property type="component" value="Unassembled WGS sequence"/>
</dbReference>
<keyword evidence="6" id="KW-1185">Reference proteome</keyword>
<dbReference type="InterPro" id="IPR025497">
    <property type="entry name" value="PatA-like_N"/>
</dbReference>
<evidence type="ECO:0000259" key="2">
    <source>
        <dbReference type="Pfam" id="PF14332"/>
    </source>
</evidence>
<feature type="compositionally biased region" description="Low complexity" evidence="1">
    <location>
        <begin position="120"/>
        <end position="133"/>
    </location>
</feature>
<accession>A0A7W8NP73</accession>
<evidence type="ECO:0000313" key="5">
    <source>
        <dbReference type="Proteomes" id="UP000539473"/>
    </source>
</evidence>
<feature type="domain" description="PatA-like N-terminal" evidence="2">
    <location>
        <begin position="22"/>
        <end position="113"/>
    </location>
</feature>
<reference evidence="6" key="2">
    <citation type="journal article" date="2019" name="Int. J. Syst. Evol. Microbiol.">
        <title>The Global Catalogue of Microorganisms (GCM) 10K type strain sequencing project: providing services to taxonomists for standard genome sequencing and annotation.</title>
        <authorList>
            <consortium name="The Broad Institute Genomics Platform"/>
            <consortium name="The Broad Institute Genome Sequencing Center for Infectious Disease"/>
            <person name="Wu L."/>
            <person name="Ma J."/>
        </authorList>
    </citation>
    <scope>NUCLEOTIDE SEQUENCE [LARGE SCALE GENOMIC DNA]</scope>
    <source>
        <strain evidence="6">CGMCC 1.18437</strain>
    </source>
</reference>
<proteinExistence type="predicted"/>
<reference evidence="3" key="4">
    <citation type="submission" date="2024-05" db="EMBL/GenBank/DDBJ databases">
        <authorList>
            <person name="Sun Q."/>
            <person name="Zhou Y."/>
        </authorList>
    </citation>
    <scope>NUCLEOTIDE SEQUENCE</scope>
    <source>
        <strain evidence="3">CGMCC 1.18437</strain>
    </source>
</reference>
<organism evidence="4 5">
    <name type="scientific">Deinococcus metalli</name>
    <dbReference type="NCBI Taxonomy" id="1141878"/>
    <lineage>
        <taxon>Bacteria</taxon>
        <taxon>Thermotogati</taxon>
        <taxon>Deinococcota</taxon>
        <taxon>Deinococci</taxon>
        <taxon>Deinococcales</taxon>
        <taxon>Deinococcaceae</taxon>
        <taxon>Deinococcus</taxon>
    </lineage>
</organism>
<sequence>MTGTPSPTATILTGLLLPGDNSLPMLLDYLHQCGRTGALLIHTPYGMARVYFDEGQLHHAAFQQHTGLHAIAVLMQVHDRAAFMFQLDQRTADRSITTSLGHLLMNAAQILDEGHAPPLDTTATPDAGGATTAQPSTPPVALAPSVPDIGYDLVPALTVTMSALGPVDDAHRHLLSLINARRSVAELARATRLNLDEVTALLRPFVMRGEITLGPPLLHQTFWIELLRLMNTVAGKDGDRIIADALRRVDASPGAIPIARGRAFLQGIEQDLGPVGSPRRTAFGRGTYRLRMMILNATNTTEEEWNTPEVS</sequence>
<evidence type="ECO:0000313" key="4">
    <source>
        <dbReference type="EMBL" id="MBB5376506.1"/>
    </source>
</evidence>
<dbReference type="AlphaFoldDB" id="A0A7W8NP73"/>
<feature type="region of interest" description="Disordered" evidence="1">
    <location>
        <begin position="115"/>
        <end position="140"/>
    </location>
</feature>
<dbReference type="Pfam" id="PF14332">
    <property type="entry name" value="DUF4388"/>
    <property type="match status" value="1"/>
</dbReference>
<name>A0A7W8NP73_9DEIO</name>
<dbReference type="EMBL" id="JACHFK010000004">
    <property type="protein sequence ID" value="MBB5376506.1"/>
    <property type="molecule type" value="Genomic_DNA"/>
</dbReference>
<protein>
    <recommendedName>
        <fullName evidence="2">PatA-like N-terminal domain-containing protein</fullName>
    </recommendedName>
</protein>
<evidence type="ECO:0000256" key="1">
    <source>
        <dbReference type="SAM" id="MobiDB-lite"/>
    </source>
</evidence>
<reference evidence="4 5" key="3">
    <citation type="submission" date="2020-08" db="EMBL/GenBank/DDBJ databases">
        <title>Genomic Encyclopedia of Type Strains, Phase IV (KMG-IV): sequencing the most valuable type-strain genomes for metagenomic binning, comparative biology and taxonomic classification.</title>
        <authorList>
            <person name="Goeker M."/>
        </authorList>
    </citation>
    <scope>NUCLEOTIDE SEQUENCE [LARGE SCALE GENOMIC DNA]</scope>
    <source>
        <strain evidence="4 5">DSM 27521</strain>
    </source>
</reference>
<dbReference type="Proteomes" id="UP000539473">
    <property type="component" value="Unassembled WGS sequence"/>
</dbReference>
<gene>
    <name evidence="3" type="ORF">GCM10017781_19950</name>
    <name evidence="4" type="ORF">HNQ07_001970</name>
</gene>
<evidence type="ECO:0000313" key="6">
    <source>
        <dbReference type="Proteomes" id="UP000619376"/>
    </source>
</evidence>